<dbReference type="InterPro" id="IPR002410">
    <property type="entry name" value="Peptidase_S33"/>
</dbReference>
<dbReference type="Pfam" id="PF00561">
    <property type="entry name" value="Abhydrolase_1"/>
    <property type="match status" value="1"/>
</dbReference>
<evidence type="ECO:0000256" key="1">
    <source>
        <dbReference type="ARBA" id="ARBA00010088"/>
    </source>
</evidence>
<dbReference type="SUPFAM" id="SSF53474">
    <property type="entry name" value="alpha/beta-Hydrolases"/>
    <property type="match status" value="1"/>
</dbReference>
<evidence type="ECO:0000313" key="4">
    <source>
        <dbReference type="EMBL" id="SHI47411.1"/>
    </source>
</evidence>
<dbReference type="InterPro" id="IPR051601">
    <property type="entry name" value="Serine_prot/Carboxylest_S33"/>
</dbReference>
<dbReference type="PANTHER" id="PTHR43248">
    <property type="entry name" value="2-SUCCINYL-6-HYDROXY-2,4-CYCLOHEXADIENE-1-CARBOXYLATE SYNTHASE"/>
    <property type="match status" value="1"/>
</dbReference>
<keyword evidence="5" id="KW-1185">Reference proteome</keyword>
<dbReference type="InParanoid" id="A0A1M6BF94"/>
<organism evidence="4 5">
    <name type="scientific">Rubritalea squalenifaciens DSM 18772</name>
    <dbReference type="NCBI Taxonomy" id="1123071"/>
    <lineage>
        <taxon>Bacteria</taxon>
        <taxon>Pseudomonadati</taxon>
        <taxon>Verrucomicrobiota</taxon>
        <taxon>Verrucomicrobiia</taxon>
        <taxon>Verrucomicrobiales</taxon>
        <taxon>Rubritaleaceae</taxon>
        <taxon>Rubritalea</taxon>
    </lineage>
</organism>
<dbReference type="Gene3D" id="3.40.50.1820">
    <property type="entry name" value="alpha/beta hydrolase"/>
    <property type="match status" value="1"/>
</dbReference>
<evidence type="ECO:0000256" key="2">
    <source>
        <dbReference type="ARBA" id="ARBA00022801"/>
    </source>
</evidence>
<feature type="domain" description="AB hydrolase-1" evidence="3">
    <location>
        <begin position="59"/>
        <end position="205"/>
    </location>
</feature>
<protein>
    <submittedName>
        <fullName evidence="4">Alpha/beta hydrolase fold</fullName>
    </submittedName>
</protein>
<dbReference type="InterPro" id="IPR029058">
    <property type="entry name" value="AB_hydrolase_fold"/>
</dbReference>
<gene>
    <name evidence="4" type="ORF">SAMN02745181_0201</name>
</gene>
<accession>A0A1M6BF94</accession>
<comment type="similarity">
    <text evidence="1">Belongs to the peptidase S33 family.</text>
</comment>
<sequence length="438" mass="49573">MTIKTAPYITSAIRKFEGMVLKDHKFTLPLDYADEAAGFIEVFAREVVSISKEHDESLPWMVFFQGGPGFPSPRPELNSGWVGEALKTHRLILLDQRGTGLSSRVLPQTLAKFQSPQEQAEYLTHFRADNIVRDAEAIRKTLAGESTKWVGVGQSYGGFCLLTYLSFYPEGLSGVAITGGVACVLRRAEDNYRLTYGKVLEKNREFYRRYPEHVEGVKKIVSYLSENEVTLPSGGRLSPRRFQALGLAFGMSSGFERIHYLIEKAFVEGPEGEELSYDFLVGVEQQHAFDTNPIFCILHESIYGEGYATNWAAERLREEFPEVAVDTEGPFIFTGEMISPTMLDDFANLRPFKECAELLAQKEDWGRLYDIEQLGQNTVPVAAISYYADMYVPVELSRETADHIPRFYQWVTNEWEHNGIGVDGPKILRTLLNKLEEI</sequence>
<dbReference type="GO" id="GO:0008233">
    <property type="term" value="F:peptidase activity"/>
    <property type="evidence" value="ECO:0007669"/>
    <property type="project" value="InterPro"/>
</dbReference>
<dbReference type="GO" id="GO:0006508">
    <property type="term" value="P:proteolysis"/>
    <property type="evidence" value="ECO:0007669"/>
    <property type="project" value="InterPro"/>
</dbReference>
<evidence type="ECO:0000313" key="5">
    <source>
        <dbReference type="Proteomes" id="UP000184510"/>
    </source>
</evidence>
<evidence type="ECO:0000259" key="3">
    <source>
        <dbReference type="Pfam" id="PF00561"/>
    </source>
</evidence>
<dbReference type="RefSeq" id="WP_200797037.1">
    <property type="nucleotide sequence ID" value="NZ_FQYR01000002.1"/>
</dbReference>
<keyword evidence="2 4" id="KW-0378">Hydrolase</keyword>
<name>A0A1M6BF94_9BACT</name>
<dbReference type="PRINTS" id="PR00793">
    <property type="entry name" value="PROAMNOPTASE"/>
</dbReference>
<dbReference type="STRING" id="1123071.SAMN02745181_0201"/>
<dbReference type="InterPro" id="IPR000073">
    <property type="entry name" value="AB_hydrolase_1"/>
</dbReference>
<dbReference type="EMBL" id="FQYR01000002">
    <property type="protein sequence ID" value="SHI47411.1"/>
    <property type="molecule type" value="Genomic_DNA"/>
</dbReference>
<reference evidence="4 5" key="1">
    <citation type="submission" date="2016-11" db="EMBL/GenBank/DDBJ databases">
        <authorList>
            <person name="Jaros S."/>
            <person name="Januszkiewicz K."/>
            <person name="Wedrychowicz H."/>
        </authorList>
    </citation>
    <scope>NUCLEOTIDE SEQUENCE [LARGE SCALE GENOMIC DNA]</scope>
    <source>
        <strain evidence="4 5">DSM 18772</strain>
    </source>
</reference>
<proteinExistence type="inferred from homology"/>
<dbReference type="PANTHER" id="PTHR43248:SF2">
    <property type="entry name" value="PROLYL AMINOPEPTIDASE"/>
    <property type="match status" value="1"/>
</dbReference>
<dbReference type="Proteomes" id="UP000184510">
    <property type="component" value="Unassembled WGS sequence"/>
</dbReference>
<dbReference type="AlphaFoldDB" id="A0A1M6BF94"/>